<evidence type="ECO:0000313" key="3">
    <source>
        <dbReference type="EMBL" id="CAI8027614.1"/>
    </source>
</evidence>
<keyword evidence="1" id="KW-0677">Repeat</keyword>
<dbReference type="InterPro" id="IPR031778">
    <property type="entry name" value="Sortilin_N"/>
</dbReference>
<dbReference type="AlphaFoldDB" id="A0AA35SDD7"/>
<proteinExistence type="predicted"/>
<name>A0AA35SDD7_GEOBA</name>
<dbReference type="Proteomes" id="UP001174909">
    <property type="component" value="Unassembled WGS sequence"/>
</dbReference>
<comment type="caution">
    <text evidence="3">The sequence shown here is derived from an EMBL/GenBank/DDBJ whole genome shotgun (WGS) entry which is preliminary data.</text>
</comment>
<reference evidence="3" key="1">
    <citation type="submission" date="2023-03" db="EMBL/GenBank/DDBJ databases">
        <authorList>
            <person name="Steffen K."/>
            <person name="Cardenas P."/>
        </authorList>
    </citation>
    <scope>NUCLEOTIDE SEQUENCE</scope>
</reference>
<keyword evidence="4" id="KW-1185">Reference proteome</keyword>
<dbReference type="SUPFAM" id="SSF110296">
    <property type="entry name" value="Oligoxyloglucan reducing end-specific cellobiohydrolase"/>
    <property type="match status" value="1"/>
</dbReference>
<protein>
    <recommendedName>
        <fullName evidence="2">Sortilin N-terminal domain-containing protein</fullName>
    </recommendedName>
</protein>
<evidence type="ECO:0000313" key="4">
    <source>
        <dbReference type="Proteomes" id="UP001174909"/>
    </source>
</evidence>
<dbReference type="CDD" id="cd15482">
    <property type="entry name" value="Sialidase_non-viral"/>
    <property type="match status" value="1"/>
</dbReference>
<feature type="domain" description="Sortilin N-terminal" evidence="2">
    <location>
        <begin position="41"/>
        <end position="137"/>
    </location>
</feature>
<dbReference type="Gene3D" id="2.130.10.10">
    <property type="entry name" value="YVTN repeat-like/Quinoprotein amine dehydrogenase"/>
    <property type="match status" value="2"/>
</dbReference>
<dbReference type="PANTHER" id="PTHR47199">
    <property type="entry name" value="PHOTOSYSTEM II STABILITY/ASSEMBLY FACTOR HCF136, CHLOROPLASTIC"/>
    <property type="match status" value="1"/>
</dbReference>
<accession>A0AA35SDD7</accession>
<dbReference type="EMBL" id="CASHTH010002291">
    <property type="protein sequence ID" value="CAI8027614.1"/>
    <property type="molecule type" value="Genomic_DNA"/>
</dbReference>
<evidence type="ECO:0000259" key="2">
    <source>
        <dbReference type="Pfam" id="PF15902"/>
    </source>
</evidence>
<dbReference type="InterPro" id="IPR015943">
    <property type="entry name" value="WD40/YVTN_repeat-like_dom_sf"/>
</dbReference>
<dbReference type="PANTHER" id="PTHR47199:SF2">
    <property type="entry name" value="PHOTOSYSTEM II STABILITY_ASSEMBLY FACTOR HCF136, CHLOROPLASTIC"/>
    <property type="match status" value="1"/>
</dbReference>
<organism evidence="3 4">
    <name type="scientific">Geodia barretti</name>
    <name type="common">Barrett's horny sponge</name>
    <dbReference type="NCBI Taxonomy" id="519541"/>
    <lineage>
        <taxon>Eukaryota</taxon>
        <taxon>Metazoa</taxon>
        <taxon>Porifera</taxon>
        <taxon>Demospongiae</taxon>
        <taxon>Heteroscleromorpha</taxon>
        <taxon>Tetractinellida</taxon>
        <taxon>Astrophorina</taxon>
        <taxon>Geodiidae</taxon>
        <taxon>Geodia</taxon>
    </lineage>
</organism>
<dbReference type="Pfam" id="PF15902">
    <property type="entry name" value="Sortilin-Vps10"/>
    <property type="match status" value="1"/>
</dbReference>
<evidence type="ECO:0000256" key="1">
    <source>
        <dbReference type="ARBA" id="ARBA00022737"/>
    </source>
</evidence>
<sequence>MTTEKSSNGKSFVYVGLAGETAPGRVVASGLYRMAKEDDRWEMLANGLPESPAIRAIAIHPERSNTVFVGTQDGPYRTEDHGDHWEKVNVPDHGLPVWSLLFHPRDPNVMFAGYESSEIYRSDDGGERWQQLPVSVRFPEVTVGPGANLAKRVLQIAGVPANTDELYGAIEVGGIIRTQDGGEHWEQLSHGQYVNDDPVDMHGVLASTFRPGTVLGIGRAGMFRSTDKGSYWARVQLDPLNEKGQTYCRQIREVPGDPKTIWVAAGANFMSDHGALFRSRDGGVSWDRADTGFQPNSTLFGLAFNERHPSDMYCASSNGQVWGSNDGGDTWTDHPLPEGARQVYSMACG</sequence>
<gene>
    <name evidence="3" type="ORF">GBAR_LOCUS15759</name>
</gene>